<feature type="transmembrane region" description="Helical" evidence="9">
    <location>
        <begin position="302"/>
        <end position="321"/>
    </location>
</feature>
<organism evidence="11 12">
    <name type="scientific">Luteimonas viscosa</name>
    <dbReference type="NCBI Taxonomy" id="1132694"/>
    <lineage>
        <taxon>Bacteria</taxon>
        <taxon>Pseudomonadati</taxon>
        <taxon>Pseudomonadota</taxon>
        <taxon>Gammaproteobacteria</taxon>
        <taxon>Lysobacterales</taxon>
        <taxon>Lysobacteraceae</taxon>
        <taxon>Luteimonas</taxon>
    </lineage>
</organism>
<evidence type="ECO:0000313" key="11">
    <source>
        <dbReference type="EMBL" id="TYT25521.1"/>
    </source>
</evidence>
<sequence length="582" mass="64055">MRRTLRSPGFTLLVLLLAASLLAGVGLRDPHPADEPRFVLVADHMVESGDWLFPRRGTELYADKPPVFMWLLAGAQRITGDWRTSFLLPSWIAALLALWLTQDLARRLWNPTAGRHALLALFACLQFGLQARRAQIDMVLLAMMMLSLWSLAQYVLQRRDPRLLALGAFAAGLGTVTKGVGFLPLLVLPALPWLATRRPWPASRSHHPVQHVAAGVAGFLAGAGLWLVPMLAAVLGSDDPQLRAYAADILWKQTGTRYADPWHHLKPAWYYLQVMATLWLPGTLLLPWLLPAWWRRLRRGDPRWRLLLGWAALVLLFFSLSPAKRDVYVLPVLPVLAIAAAPLLPGLLRRRDVRLTLAAWLATVAIVALAAGLAAWPEPVAWWQRIGARHEAGPEVLAAIGRWLLVLGAWTAGCLAWAAASRLRRVGVATLLAMAGLWTIHGVGLMPAVDAGSSARALMQQVDTRIGPDAELGLLAWREQHLLQAGRDVAVFGFNRPWPAQWRDAAAWLAAAPGRRWLFVLEDALDPCVDRARAARIGVSNRRTWWLVPASAMVPGCMVGTTGDGNERRANARAMPADVADD</sequence>
<name>A0A5D4XP12_9GAMM</name>
<evidence type="ECO:0000256" key="5">
    <source>
        <dbReference type="ARBA" id="ARBA00022692"/>
    </source>
</evidence>
<dbReference type="RefSeq" id="WP_149102072.1">
    <property type="nucleotide sequence ID" value="NZ_VTFT01000001.1"/>
</dbReference>
<evidence type="ECO:0000256" key="9">
    <source>
        <dbReference type="SAM" id="Phobius"/>
    </source>
</evidence>
<feature type="transmembrane region" description="Helical" evidence="9">
    <location>
        <begin position="355"/>
        <end position="376"/>
    </location>
</feature>
<dbReference type="Pfam" id="PF13231">
    <property type="entry name" value="PMT_2"/>
    <property type="match status" value="1"/>
</dbReference>
<protein>
    <submittedName>
        <fullName evidence="11">Glycosyltransferase family 39 protein</fullName>
    </submittedName>
</protein>
<keyword evidence="3" id="KW-0328">Glycosyltransferase</keyword>
<dbReference type="GO" id="GO:0009103">
    <property type="term" value="P:lipopolysaccharide biosynthetic process"/>
    <property type="evidence" value="ECO:0007669"/>
    <property type="project" value="TreeGrafter"/>
</dbReference>
<accession>A0A5D4XP12</accession>
<evidence type="ECO:0000256" key="8">
    <source>
        <dbReference type="SAM" id="MobiDB-lite"/>
    </source>
</evidence>
<evidence type="ECO:0000256" key="3">
    <source>
        <dbReference type="ARBA" id="ARBA00022676"/>
    </source>
</evidence>
<evidence type="ECO:0000256" key="6">
    <source>
        <dbReference type="ARBA" id="ARBA00022989"/>
    </source>
</evidence>
<keyword evidence="4 11" id="KW-0808">Transferase</keyword>
<dbReference type="Proteomes" id="UP000324973">
    <property type="component" value="Unassembled WGS sequence"/>
</dbReference>
<dbReference type="InterPro" id="IPR038731">
    <property type="entry name" value="RgtA/B/C-like"/>
</dbReference>
<feature type="transmembrane region" description="Helical" evidence="9">
    <location>
        <begin position="138"/>
        <end position="156"/>
    </location>
</feature>
<dbReference type="PANTHER" id="PTHR33908:SF3">
    <property type="entry name" value="UNDECAPRENYL PHOSPHATE-ALPHA-4-AMINO-4-DEOXY-L-ARABINOSE ARABINOSYL TRANSFERASE"/>
    <property type="match status" value="1"/>
</dbReference>
<comment type="subcellular location">
    <subcellularLocation>
        <location evidence="1">Cell membrane</location>
        <topology evidence="1">Multi-pass membrane protein</topology>
    </subcellularLocation>
</comment>
<dbReference type="GO" id="GO:0005886">
    <property type="term" value="C:plasma membrane"/>
    <property type="evidence" value="ECO:0007669"/>
    <property type="project" value="UniProtKB-SubCell"/>
</dbReference>
<feature type="transmembrane region" description="Helical" evidence="9">
    <location>
        <begin position="426"/>
        <end position="449"/>
    </location>
</feature>
<dbReference type="InterPro" id="IPR050297">
    <property type="entry name" value="LipidA_mod_glycosyltrf_83"/>
</dbReference>
<keyword evidence="7 9" id="KW-0472">Membrane</keyword>
<feature type="transmembrane region" description="Helical" evidence="9">
    <location>
        <begin position="168"/>
        <end position="191"/>
    </location>
</feature>
<feature type="region of interest" description="Disordered" evidence="8">
    <location>
        <begin position="560"/>
        <end position="582"/>
    </location>
</feature>
<feature type="transmembrane region" description="Helical" evidence="9">
    <location>
        <begin position="268"/>
        <end position="290"/>
    </location>
</feature>
<gene>
    <name evidence="11" type="ORF">FZO89_04160</name>
</gene>
<feature type="transmembrane region" description="Helical" evidence="9">
    <location>
        <begin position="212"/>
        <end position="235"/>
    </location>
</feature>
<evidence type="ECO:0000259" key="10">
    <source>
        <dbReference type="Pfam" id="PF13231"/>
    </source>
</evidence>
<keyword evidence="2" id="KW-1003">Cell membrane</keyword>
<feature type="transmembrane region" description="Helical" evidence="9">
    <location>
        <begin position="396"/>
        <end position="419"/>
    </location>
</feature>
<evidence type="ECO:0000256" key="4">
    <source>
        <dbReference type="ARBA" id="ARBA00022679"/>
    </source>
</evidence>
<proteinExistence type="predicted"/>
<dbReference type="GO" id="GO:0010041">
    <property type="term" value="P:response to iron(III) ion"/>
    <property type="evidence" value="ECO:0007669"/>
    <property type="project" value="TreeGrafter"/>
</dbReference>
<dbReference type="GO" id="GO:0016763">
    <property type="term" value="F:pentosyltransferase activity"/>
    <property type="evidence" value="ECO:0007669"/>
    <property type="project" value="TreeGrafter"/>
</dbReference>
<dbReference type="PANTHER" id="PTHR33908">
    <property type="entry name" value="MANNOSYLTRANSFERASE YKCB-RELATED"/>
    <property type="match status" value="1"/>
</dbReference>
<feature type="transmembrane region" description="Helical" evidence="9">
    <location>
        <begin position="327"/>
        <end position="348"/>
    </location>
</feature>
<dbReference type="OrthoDB" id="9775035at2"/>
<feature type="transmembrane region" description="Helical" evidence="9">
    <location>
        <begin position="82"/>
        <end position="100"/>
    </location>
</feature>
<reference evidence="11 12" key="1">
    <citation type="submission" date="2019-08" db="EMBL/GenBank/DDBJ databases">
        <title>Luteimonas viscosus sp. nov., isolated from soil of a sunflower field.</title>
        <authorList>
            <person name="Jianli Z."/>
            <person name="Ying Z."/>
        </authorList>
    </citation>
    <scope>NUCLEOTIDE SEQUENCE [LARGE SCALE GENOMIC DNA]</scope>
    <source>
        <strain evidence="11 12">XBU10</strain>
    </source>
</reference>
<comment type="caution">
    <text evidence="11">The sequence shown here is derived from an EMBL/GenBank/DDBJ whole genome shotgun (WGS) entry which is preliminary data.</text>
</comment>
<keyword evidence="6 9" id="KW-1133">Transmembrane helix</keyword>
<feature type="domain" description="Glycosyltransferase RgtA/B/C/D-like" evidence="10">
    <location>
        <begin position="63"/>
        <end position="212"/>
    </location>
</feature>
<evidence type="ECO:0000256" key="1">
    <source>
        <dbReference type="ARBA" id="ARBA00004651"/>
    </source>
</evidence>
<dbReference type="EMBL" id="VTFT01000001">
    <property type="protein sequence ID" value="TYT25521.1"/>
    <property type="molecule type" value="Genomic_DNA"/>
</dbReference>
<evidence type="ECO:0000256" key="2">
    <source>
        <dbReference type="ARBA" id="ARBA00022475"/>
    </source>
</evidence>
<keyword evidence="12" id="KW-1185">Reference proteome</keyword>
<evidence type="ECO:0000256" key="7">
    <source>
        <dbReference type="ARBA" id="ARBA00023136"/>
    </source>
</evidence>
<keyword evidence="5 9" id="KW-0812">Transmembrane</keyword>
<dbReference type="AlphaFoldDB" id="A0A5D4XP12"/>
<evidence type="ECO:0000313" key="12">
    <source>
        <dbReference type="Proteomes" id="UP000324973"/>
    </source>
</evidence>